<reference evidence="5" key="1">
    <citation type="submission" date="2020-12" db="EMBL/GenBank/DDBJ databases">
        <title>Genome public.</title>
        <authorList>
            <person name="Sun Q."/>
        </authorList>
    </citation>
    <scope>NUCLEOTIDE SEQUENCE</scope>
    <source>
        <strain evidence="5">CCM 8863</strain>
    </source>
</reference>
<protein>
    <submittedName>
        <fullName evidence="5">Pyrimidine reductase family protein</fullName>
    </submittedName>
</protein>
<dbReference type="Pfam" id="PF01872">
    <property type="entry name" value="RibD_C"/>
    <property type="match status" value="1"/>
</dbReference>
<dbReference type="InterPro" id="IPR024072">
    <property type="entry name" value="DHFR-like_dom_sf"/>
</dbReference>
<keyword evidence="3" id="KW-0560">Oxidoreductase</keyword>
<dbReference type="SUPFAM" id="SSF53597">
    <property type="entry name" value="Dihydrofolate reductase-like"/>
    <property type="match status" value="1"/>
</dbReference>
<dbReference type="GO" id="GO:0008703">
    <property type="term" value="F:5-amino-6-(5-phosphoribosylamino)uracil reductase activity"/>
    <property type="evidence" value="ECO:0007669"/>
    <property type="project" value="InterPro"/>
</dbReference>
<dbReference type="InterPro" id="IPR050765">
    <property type="entry name" value="Riboflavin_Biosynth_HTPR"/>
</dbReference>
<evidence type="ECO:0000313" key="5">
    <source>
        <dbReference type="EMBL" id="MBI8989027.1"/>
    </source>
</evidence>
<dbReference type="GO" id="GO:0009231">
    <property type="term" value="P:riboflavin biosynthetic process"/>
    <property type="evidence" value="ECO:0007669"/>
    <property type="project" value="InterPro"/>
</dbReference>
<proteinExistence type="predicted"/>
<comment type="pathway">
    <text evidence="1">Cofactor biosynthesis; riboflavin biosynthesis.</text>
</comment>
<dbReference type="Proteomes" id="UP000645966">
    <property type="component" value="Unassembled WGS sequence"/>
</dbReference>
<organism evidence="5 6">
    <name type="scientific">Corynebacterium meridianum</name>
    <dbReference type="NCBI Taxonomy" id="2765363"/>
    <lineage>
        <taxon>Bacteria</taxon>
        <taxon>Bacillati</taxon>
        <taxon>Actinomycetota</taxon>
        <taxon>Actinomycetes</taxon>
        <taxon>Mycobacteriales</taxon>
        <taxon>Corynebacteriaceae</taxon>
        <taxon>Corynebacterium</taxon>
    </lineage>
</organism>
<dbReference type="InterPro" id="IPR002734">
    <property type="entry name" value="RibDG_C"/>
</dbReference>
<evidence type="ECO:0000313" key="6">
    <source>
        <dbReference type="Proteomes" id="UP000645966"/>
    </source>
</evidence>
<dbReference type="PANTHER" id="PTHR38011">
    <property type="entry name" value="DIHYDROFOLATE REDUCTASE FAMILY PROTEIN (AFU_ORTHOLOGUE AFUA_8G06820)"/>
    <property type="match status" value="1"/>
</dbReference>
<dbReference type="AlphaFoldDB" id="A0A934I632"/>
<feature type="domain" description="Bacterial bifunctional deaminase-reductase C-terminal" evidence="4">
    <location>
        <begin position="25"/>
        <end position="242"/>
    </location>
</feature>
<evidence type="ECO:0000256" key="1">
    <source>
        <dbReference type="ARBA" id="ARBA00005104"/>
    </source>
</evidence>
<dbReference type="EMBL" id="JAEIOS010000011">
    <property type="protein sequence ID" value="MBI8989027.1"/>
    <property type="molecule type" value="Genomic_DNA"/>
</dbReference>
<sequence>MSDFPPEIPPAELIGPVEPTGHNQIRAVSATTLTGATAMSGTSGALGNGTDTTLLQALRIWSDVVLVGAETVRAENYGGVSVARRDRSRRRAEGREPVPPVAVVTRSFNLARDSRLFRGTEAAPLILAPASACQDPALSGARQEITAAGGRIVSTGTGTPDEMVECLHDLGYSRIICEGGARLLGQLVRAELIDVHHITIDPSLSLPAHPPLIAGPGTGAGDPPERHHLRLEGIRATSDGCVFLRYSGKHSGRVP</sequence>
<gene>
    <name evidence="5" type="ORF">JDV75_04555</name>
</gene>
<accession>A0A934I632</accession>
<name>A0A934I632_9CORY</name>
<dbReference type="PANTHER" id="PTHR38011:SF7">
    <property type="entry name" value="2,5-DIAMINO-6-RIBOSYLAMINO-4(3H)-PYRIMIDINONE 5'-PHOSPHATE REDUCTASE"/>
    <property type="match status" value="1"/>
</dbReference>
<keyword evidence="6" id="KW-1185">Reference proteome</keyword>
<evidence type="ECO:0000259" key="4">
    <source>
        <dbReference type="Pfam" id="PF01872"/>
    </source>
</evidence>
<evidence type="ECO:0000256" key="3">
    <source>
        <dbReference type="ARBA" id="ARBA00023002"/>
    </source>
</evidence>
<keyword evidence="2" id="KW-0521">NADP</keyword>
<dbReference type="NCBIfam" id="NF010663">
    <property type="entry name" value="PRK14059.1-1"/>
    <property type="match status" value="1"/>
</dbReference>
<dbReference type="Gene3D" id="3.40.430.10">
    <property type="entry name" value="Dihydrofolate Reductase, subunit A"/>
    <property type="match status" value="1"/>
</dbReference>
<comment type="caution">
    <text evidence="5">The sequence shown here is derived from an EMBL/GenBank/DDBJ whole genome shotgun (WGS) entry which is preliminary data.</text>
</comment>
<dbReference type="RefSeq" id="WP_198738052.1">
    <property type="nucleotide sequence ID" value="NZ_JAEIOS010000011.1"/>
</dbReference>
<evidence type="ECO:0000256" key="2">
    <source>
        <dbReference type="ARBA" id="ARBA00022857"/>
    </source>
</evidence>